<comment type="subunit">
    <text evidence="2 11">Heterotrimer of A, B and C subunits.</text>
</comment>
<dbReference type="FunFam" id="1.10.10.410:FF:000001">
    <property type="entry name" value="Aspartyl/glutamyl-tRNA(Asn/Gln) amidotransferase subunit B"/>
    <property type="match status" value="1"/>
</dbReference>
<dbReference type="PROSITE" id="PS01234">
    <property type="entry name" value="GATB"/>
    <property type="match status" value="1"/>
</dbReference>
<evidence type="ECO:0000256" key="5">
    <source>
        <dbReference type="ARBA" id="ARBA00022741"/>
    </source>
</evidence>
<dbReference type="InterPro" id="IPR004413">
    <property type="entry name" value="GatB"/>
</dbReference>
<reference evidence="14" key="2">
    <citation type="submission" date="2016-11" db="EMBL/GenBank/DDBJ databases">
        <authorList>
            <person name="Jaros S."/>
            <person name="Januszkiewicz K."/>
            <person name="Wedrychowicz H."/>
        </authorList>
    </citation>
    <scope>NUCLEOTIDE SEQUENCE [LARGE SCALE GENOMIC DNA]</scope>
    <source>
        <strain evidence="14">ACA-DC 1533</strain>
    </source>
</reference>
<evidence type="ECO:0000256" key="9">
    <source>
        <dbReference type="ARBA" id="ARBA00047380"/>
    </source>
</evidence>
<name>A0A0R2K4W1_9LACO</name>
<dbReference type="Gene3D" id="1.10.150.380">
    <property type="entry name" value="GatB domain, N-terminal subdomain"/>
    <property type="match status" value="1"/>
</dbReference>
<dbReference type="InterPro" id="IPR042114">
    <property type="entry name" value="GatB_C_1"/>
</dbReference>
<dbReference type="GeneID" id="95349776"/>
<dbReference type="Gene3D" id="1.10.10.410">
    <property type="match status" value="1"/>
</dbReference>
<evidence type="ECO:0000313" key="16">
    <source>
        <dbReference type="Proteomes" id="UP000190935"/>
    </source>
</evidence>
<keyword evidence="7 11" id="KW-0648">Protein biosynthesis</keyword>
<accession>A0A0R2K4W1</accession>
<dbReference type="GO" id="GO:0005524">
    <property type="term" value="F:ATP binding"/>
    <property type="evidence" value="ECO:0007669"/>
    <property type="project" value="UniProtKB-KW"/>
</dbReference>
<dbReference type="Pfam" id="PF02637">
    <property type="entry name" value="GatB_Yqey"/>
    <property type="match status" value="1"/>
</dbReference>
<dbReference type="FunFam" id="1.10.150.380:FF:000001">
    <property type="entry name" value="Aspartyl/glutamyl-tRNA(Asn/Gln) amidotransferase subunit B"/>
    <property type="match status" value="1"/>
</dbReference>
<feature type="domain" description="Asn/Gln amidotransferase" evidence="12">
    <location>
        <begin position="327"/>
        <end position="474"/>
    </location>
</feature>
<dbReference type="InterPro" id="IPR014746">
    <property type="entry name" value="Gln_synth/guanido_kin_cat_dom"/>
</dbReference>
<evidence type="ECO:0000256" key="10">
    <source>
        <dbReference type="ARBA" id="ARBA00047913"/>
    </source>
</evidence>
<dbReference type="RefSeq" id="WP_010496864.1">
    <property type="nucleotide sequence ID" value="NZ_JQBK01000026.1"/>
</dbReference>
<evidence type="ECO:0000256" key="8">
    <source>
        <dbReference type="ARBA" id="ARBA00024799"/>
    </source>
</evidence>
<keyword evidence="6 11" id="KW-0067">ATP-binding</keyword>
<comment type="similarity">
    <text evidence="1 11">Belongs to the GatB/GatE family. GatB subfamily.</text>
</comment>
<dbReference type="HAMAP" id="MF_00121">
    <property type="entry name" value="GatB"/>
    <property type="match status" value="1"/>
</dbReference>
<comment type="catalytic activity">
    <reaction evidence="9 11">
        <text>L-aspartyl-tRNA(Asn) + L-glutamine + ATP + H2O = L-asparaginyl-tRNA(Asn) + L-glutamate + ADP + phosphate + 2 H(+)</text>
        <dbReference type="Rhea" id="RHEA:14513"/>
        <dbReference type="Rhea" id="RHEA-COMP:9674"/>
        <dbReference type="Rhea" id="RHEA-COMP:9677"/>
        <dbReference type="ChEBI" id="CHEBI:15377"/>
        <dbReference type="ChEBI" id="CHEBI:15378"/>
        <dbReference type="ChEBI" id="CHEBI:29985"/>
        <dbReference type="ChEBI" id="CHEBI:30616"/>
        <dbReference type="ChEBI" id="CHEBI:43474"/>
        <dbReference type="ChEBI" id="CHEBI:58359"/>
        <dbReference type="ChEBI" id="CHEBI:78515"/>
        <dbReference type="ChEBI" id="CHEBI:78516"/>
        <dbReference type="ChEBI" id="CHEBI:456216"/>
    </reaction>
</comment>
<evidence type="ECO:0000256" key="3">
    <source>
        <dbReference type="ARBA" id="ARBA00016923"/>
    </source>
</evidence>
<dbReference type="PANTHER" id="PTHR11659">
    <property type="entry name" value="GLUTAMYL-TRNA GLN AMIDOTRANSFERASE SUBUNIT B MITOCHONDRIAL AND PROKARYOTIC PET112-RELATED"/>
    <property type="match status" value="1"/>
</dbReference>
<dbReference type="InterPro" id="IPR017958">
    <property type="entry name" value="Gln-tRNA_amidoTrfase_suB_CS"/>
</dbReference>
<protein>
    <recommendedName>
        <fullName evidence="3 11">Aspartyl/glutamyl-tRNA(Asn/Gln) amidotransferase subunit B</fullName>
        <shortName evidence="11">Asp/Glu-ADT subunit B</shortName>
        <ecNumber evidence="11">6.3.5.-</ecNumber>
    </recommendedName>
</protein>
<evidence type="ECO:0000256" key="7">
    <source>
        <dbReference type="ARBA" id="ARBA00022917"/>
    </source>
</evidence>
<dbReference type="SUPFAM" id="SSF89095">
    <property type="entry name" value="GatB/YqeY motif"/>
    <property type="match status" value="1"/>
</dbReference>
<dbReference type="Proteomes" id="UP000190935">
    <property type="component" value="Chromosome I"/>
</dbReference>
<dbReference type="AlphaFoldDB" id="A0A0R2K4W1"/>
<dbReference type="EMBL" id="LT630287">
    <property type="protein sequence ID" value="SFV41100.1"/>
    <property type="molecule type" value="Genomic_DNA"/>
</dbReference>
<dbReference type="InterPro" id="IPR023168">
    <property type="entry name" value="GatB_Yqey_C_2"/>
</dbReference>
<dbReference type="GO" id="GO:0016740">
    <property type="term" value="F:transferase activity"/>
    <property type="evidence" value="ECO:0007669"/>
    <property type="project" value="UniProtKB-KW"/>
</dbReference>
<dbReference type="NCBIfam" id="NF004012">
    <property type="entry name" value="PRK05477.1-2"/>
    <property type="match status" value="1"/>
</dbReference>
<comment type="function">
    <text evidence="8 11">Allows the formation of correctly charged Asn-tRNA(Asn) or Gln-tRNA(Gln) through the transamidation of misacylated Asp-tRNA(Asn) or Glu-tRNA(Gln) in organisms which lack either or both of asparaginyl-tRNA or glutaminyl-tRNA synthetases. The reaction takes place in the presence of glutamine and ATP through an activated phospho-Asp-tRNA(Asn) or phospho-Glu-tRNA(Gln).</text>
</comment>
<organism evidence="13 15">
    <name type="scientific">Ligilactobacillus acidipiscis</name>
    <dbReference type="NCBI Taxonomy" id="89059"/>
    <lineage>
        <taxon>Bacteria</taxon>
        <taxon>Bacillati</taxon>
        <taxon>Bacillota</taxon>
        <taxon>Bacilli</taxon>
        <taxon>Lactobacillales</taxon>
        <taxon>Lactobacillaceae</taxon>
        <taxon>Ligilactobacillus</taxon>
    </lineage>
</organism>
<reference evidence="13 15" key="1">
    <citation type="journal article" date="2015" name="Genome Announc.">
        <title>Expanding the biotechnology potential of lactobacilli through comparative genomics of 213 strains and associated genera.</title>
        <authorList>
            <person name="Sun Z."/>
            <person name="Harris H.M."/>
            <person name="McCann A."/>
            <person name="Guo C."/>
            <person name="Argimon S."/>
            <person name="Zhang W."/>
            <person name="Yang X."/>
            <person name="Jeffery I.B."/>
            <person name="Cooney J.C."/>
            <person name="Kagawa T.F."/>
            <person name="Liu W."/>
            <person name="Song Y."/>
            <person name="Salvetti E."/>
            <person name="Wrobel A."/>
            <person name="Rasinkangas P."/>
            <person name="Parkhill J."/>
            <person name="Rea M.C."/>
            <person name="O'Sullivan O."/>
            <person name="Ritari J."/>
            <person name="Douillard F.P."/>
            <person name="Paul Ross R."/>
            <person name="Yang R."/>
            <person name="Briner A.E."/>
            <person name="Felis G.E."/>
            <person name="de Vos W.M."/>
            <person name="Barrangou R."/>
            <person name="Klaenhammer T.R."/>
            <person name="Caufield P.W."/>
            <person name="Cui Y."/>
            <person name="Zhang H."/>
            <person name="O'Toole P.W."/>
        </authorList>
    </citation>
    <scope>NUCLEOTIDE SEQUENCE [LARGE SCALE GENOMIC DNA]</scope>
    <source>
        <strain evidence="13 15">DSM 15353</strain>
    </source>
</reference>
<dbReference type="OrthoDB" id="9804078at2"/>
<dbReference type="NCBIfam" id="TIGR00133">
    <property type="entry name" value="gatB"/>
    <property type="match status" value="1"/>
</dbReference>
<dbReference type="InterPro" id="IPR006075">
    <property type="entry name" value="Asn/Gln-tRNA_Trfase_suB/E_cat"/>
</dbReference>
<evidence type="ECO:0000256" key="2">
    <source>
        <dbReference type="ARBA" id="ARBA00011123"/>
    </source>
</evidence>
<evidence type="ECO:0000256" key="11">
    <source>
        <dbReference type="HAMAP-Rule" id="MF_00121"/>
    </source>
</evidence>
<dbReference type="STRING" id="89059.LAC1533_1679"/>
<dbReference type="InterPro" id="IPR018027">
    <property type="entry name" value="Asn/Gln_amidotransferase"/>
</dbReference>
<evidence type="ECO:0000313" key="15">
    <source>
        <dbReference type="Proteomes" id="UP000051491"/>
    </source>
</evidence>
<evidence type="ECO:0000256" key="6">
    <source>
        <dbReference type="ARBA" id="ARBA00022840"/>
    </source>
</evidence>
<dbReference type="Proteomes" id="UP000051491">
    <property type="component" value="Unassembled WGS sequence"/>
</dbReference>
<keyword evidence="4 11" id="KW-0436">Ligase</keyword>
<dbReference type="NCBIfam" id="NF004014">
    <property type="entry name" value="PRK05477.1-4"/>
    <property type="match status" value="1"/>
</dbReference>
<comment type="catalytic activity">
    <reaction evidence="10 11">
        <text>L-glutamyl-tRNA(Gln) + L-glutamine + ATP + H2O = L-glutaminyl-tRNA(Gln) + L-glutamate + ADP + phosphate + H(+)</text>
        <dbReference type="Rhea" id="RHEA:17521"/>
        <dbReference type="Rhea" id="RHEA-COMP:9681"/>
        <dbReference type="Rhea" id="RHEA-COMP:9684"/>
        <dbReference type="ChEBI" id="CHEBI:15377"/>
        <dbReference type="ChEBI" id="CHEBI:15378"/>
        <dbReference type="ChEBI" id="CHEBI:29985"/>
        <dbReference type="ChEBI" id="CHEBI:30616"/>
        <dbReference type="ChEBI" id="CHEBI:43474"/>
        <dbReference type="ChEBI" id="CHEBI:58359"/>
        <dbReference type="ChEBI" id="CHEBI:78520"/>
        <dbReference type="ChEBI" id="CHEBI:78521"/>
        <dbReference type="ChEBI" id="CHEBI:456216"/>
    </reaction>
</comment>
<dbReference type="SUPFAM" id="SSF55931">
    <property type="entry name" value="Glutamine synthetase/guanido kinase"/>
    <property type="match status" value="1"/>
</dbReference>
<dbReference type="GO" id="GO:0070681">
    <property type="term" value="P:glutaminyl-tRNAGln biosynthesis via transamidation"/>
    <property type="evidence" value="ECO:0007669"/>
    <property type="project" value="TreeGrafter"/>
</dbReference>
<evidence type="ECO:0000259" key="12">
    <source>
        <dbReference type="SMART" id="SM00845"/>
    </source>
</evidence>
<dbReference type="EC" id="6.3.5.-" evidence="11"/>
<dbReference type="KEGG" id="laca:LAC1533_1679"/>
<evidence type="ECO:0000256" key="4">
    <source>
        <dbReference type="ARBA" id="ARBA00022598"/>
    </source>
</evidence>
<dbReference type="GO" id="GO:0050567">
    <property type="term" value="F:glutaminyl-tRNA synthase (glutamine-hydrolyzing) activity"/>
    <property type="evidence" value="ECO:0007669"/>
    <property type="project" value="UniProtKB-UniRule"/>
</dbReference>
<evidence type="ECO:0000313" key="13">
    <source>
        <dbReference type="EMBL" id="KRN84600.1"/>
    </source>
</evidence>
<dbReference type="SMART" id="SM00845">
    <property type="entry name" value="GatB_Yqey"/>
    <property type="match status" value="1"/>
</dbReference>
<proteinExistence type="inferred from homology"/>
<dbReference type="InterPro" id="IPR017959">
    <property type="entry name" value="Asn/Gln-tRNA_amidoTrfase_suB/E"/>
</dbReference>
<sequence>MNFTTTIGLEVHVEMKTKSKAFSPAPVQYGQAPNTNTNVIDWGYPGVLPEVNKGALEYGMRAALALNCQITQDIHFDRKNYFYPDNPKAYQITQAQTPIGHDGFLEIELEDGSTKKIGIEEMHVEEDAGKNTHDPDGYSYVDLNRQGTPLIEIVSKPDIASADEAYAYLKKLRQVIQFTGVSDVKMEEGSMRADVNISVRPIGSDQYGTKTEMKNLNSFEHVRSGLKYEEQRQENVIRAGGSIQQETRRFDVNTGETVLMRVKEGKSDYRYFPEPDLPPIHISDDWIKKIKDSIPEMPEDRRKRYVNEWGVTEYDADVLTQTMEMSDFFEATVAAGADPKLAANWLMGDVSAYMNDKKVELADLALTPAHLAQMIGLIQDETISSKIAKKVFKQIVANDTDPKAWVEEKGMVQLSDPATLQPIIDDVLDNNAKSIEDFKNGKDRAVGFLVGNIMKQTRGKANPKVVNKLLMASLKER</sequence>
<dbReference type="PANTHER" id="PTHR11659:SF0">
    <property type="entry name" value="GLUTAMYL-TRNA(GLN) AMIDOTRANSFERASE SUBUNIT B, MITOCHONDRIAL"/>
    <property type="match status" value="1"/>
</dbReference>
<gene>
    <name evidence="11" type="primary">gatB</name>
    <name evidence="13" type="ORF">IV43_GL001056</name>
    <name evidence="14" type="ORF">LAC1533_1679</name>
</gene>
<keyword evidence="13" id="KW-0808">Transferase</keyword>
<dbReference type="PATRIC" id="fig|89059.3.peg.1125"/>
<dbReference type="GO" id="GO:0006412">
    <property type="term" value="P:translation"/>
    <property type="evidence" value="ECO:0007669"/>
    <property type="project" value="UniProtKB-UniRule"/>
</dbReference>
<dbReference type="NCBIfam" id="NF004011">
    <property type="entry name" value="PRK05477.1-1"/>
    <property type="match status" value="1"/>
</dbReference>
<keyword evidence="5 11" id="KW-0547">Nucleotide-binding</keyword>
<dbReference type="EMBL" id="JQBK01000026">
    <property type="protein sequence ID" value="KRN84600.1"/>
    <property type="molecule type" value="Genomic_DNA"/>
</dbReference>
<dbReference type="Pfam" id="PF02934">
    <property type="entry name" value="GatB_N"/>
    <property type="match status" value="1"/>
</dbReference>
<evidence type="ECO:0000256" key="1">
    <source>
        <dbReference type="ARBA" id="ARBA00005306"/>
    </source>
</evidence>
<dbReference type="InterPro" id="IPR003789">
    <property type="entry name" value="Asn/Gln_tRNA_amidoTrase-B-like"/>
</dbReference>
<reference evidence="16" key="3">
    <citation type="submission" date="2016-11" db="EMBL/GenBank/DDBJ databases">
        <authorList>
            <person name="Papadimitriou K."/>
        </authorList>
    </citation>
    <scope>NUCLEOTIDE SEQUENCE [LARGE SCALE GENOMIC DNA]</scope>
    <source>
        <strain evidence="16">ACA-DC 1533</strain>
    </source>
</reference>
<evidence type="ECO:0000313" key="14">
    <source>
        <dbReference type="EMBL" id="SFV41100.1"/>
    </source>
</evidence>